<dbReference type="EMBL" id="NBIM01000001">
    <property type="protein sequence ID" value="OXY83180.1"/>
    <property type="molecule type" value="Genomic_DNA"/>
</dbReference>
<feature type="transmembrane region" description="Helical" evidence="9">
    <location>
        <begin position="403"/>
        <end position="431"/>
    </location>
</feature>
<comment type="caution">
    <text evidence="10">The sequence shown here is derived from an EMBL/GenBank/DDBJ whole genome shotgun (WGS) entry which is preliminary data.</text>
</comment>
<evidence type="ECO:0000256" key="9">
    <source>
        <dbReference type="SAM" id="Phobius"/>
    </source>
</evidence>
<proteinExistence type="inferred from homology"/>
<dbReference type="PANTHER" id="PTHR30047">
    <property type="entry name" value="HIGH-AFFINITY CHOLINE TRANSPORT PROTEIN-RELATED"/>
    <property type="match status" value="1"/>
</dbReference>
<dbReference type="InterPro" id="IPR000060">
    <property type="entry name" value="BCCT_transptr"/>
</dbReference>
<evidence type="ECO:0000256" key="1">
    <source>
        <dbReference type="ARBA" id="ARBA00004651"/>
    </source>
</evidence>
<feature type="transmembrane region" description="Helical" evidence="9">
    <location>
        <begin position="344"/>
        <end position="363"/>
    </location>
</feature>
<feature type="compositionally biased region" description="Polar residues" evidence="8">
    <location>
        <begin position="504"/>
        <end position="523"/>
    </location>
</feature>
<dbReference type="NCBIfam" id="TIGR00842">
    <property type="entry name" value="bcct"/>
    <property type="match status" value="1"/>
</dbReference>
<keyword evidence="11" id="KW-1185">Reference proteome</keyword>
<feature type="transmembrane region" description="Helical" evidence="9">
    <location>
        <begin position="227"/>
        <end position="248"/>
    </location>
</feature>
<keyword evidence="5 9" id="KW-0812">Transmembrane</keyword>
<comment type="subcellular location">
    <subcellularLocation>
        <location evidence="1">Cell membrane</location>
        <topology evidence="1">Multi-pass membrane protein</topology>
    </subcellularLocation>
</comment>
<evidence type="ECO:0000256" key="5">
    <source>
        <dbReference type="ARBA" id="ARBA00022692"/>
    </source>
</evidence>
<feature type="transmembrane region" description="Helical" evidence="9">
    <location>
        <begin position="138"/>
        <end position="161"/>
    </location>
</feature>
<evidence type="ECO:0000313" key="10">
    <source>
        <dbReference type="EMBL" id="OXY83180.1"/>
    </source>
</evidence>
<reference evidence="10 11" key="1">
    <citation type="submission" date="2017-08" db="EMBL/GenBank/DDBJ databases">
        <title>A Genome Sequence of Oceanimonas doudoroffii ATCC 27123T.</title>
        <authorList>
            <person name="Brennan M.A."/>
            <person name="Maclea K.S."/>
            <person name="Mcclelland W.D."/>
            <person name="Trachtenberg A.M."/>
        </authorList>
    </citation>
    <scope>NUCLEOTIDE SEQUENCE [LARGE SCALE GENOMIC DNA]</scope>
    <source>
        <strain evidence="10 11">ATCC 27123</strain>
    </source>
</reference>
<dbReference type="InterPro" id="IPR018093">
    <property type="entry name" value="BCCT_CS"/>
</dbReference>
<feature type="region of interest" description="Disordered" evidence="8">
    <location>
        <begin position="503"/>
        <end position="533"/>
    </location>
</feature>
<keyword evidence="3" id="KW-0813">Transport</keyword>
<keyword evidence="6 9" id="KW-1133">Transmembrane helix</keyword>
<feature type="transmembrane region" description="Helical" evidence="9">
    <location>
        <begin position="469"/>
        <end position="489"/>
    </location>
</feature>
<evidence type="ECO:0000256" key="3">
    <source>
        <dbReference type="ARBA" id="ARBA00022448"/>
    </source>
</evidence>
<evidence type="ECO:0000256" key="4">
    <source>
        <dbReference type="ARBA" id="ARBA00022475"/>
    </source>
</evidence>
<dbReference type="Proteomes" id="UP000242757">
    <property type="component" value="Unassembled WGS sequence"/>
</dbReference>
<dbReference type="OrthoDB" id="9775735at2"/>
<evidence type="ECO:0000313" key="11">
    <source>
        <dbReference type="Proteomes" id="UP000242757"/>
    </source>
</evidence>
<dbReference type="GO" id="GO:0022857">
    <property type="term" value="F:transmembrane transporter activity"/>
    <property type="evidence" value="ECO:0007669"/>
    <property type="project" value="InterPro"/>
</dbReference>
<keyword evidence="7 9" id="KW-0472">Membrane</keyword>
<evidence type="ECO:0000256" key="7">
    <source>
        <dbReference type="ARBA" id="ARBA00023136"/>
    </source>
</evidence>
<comment type="similarity">
    <text evidence="2">Belongs to the BCCT transporter (TC 2.A.15) family.</text>
</comment>
<feature type="transmembrane region" description="Helical" evidence="9">
    <location>
        <begin position="188"/>
        <end position="207"/>
    </location>
</feature>
<feature type="transmembrane region" description="Helical" evidence="9">
    <location>
        <begin position="88"/>
        <end position="110"/>
    </location>
</feature>
<feature type="transmembrane region" description="Helical" evidence="9">
    <location>
        <begin position="315"/>
        <end position="332"/>
    </location>
</feature>
<evidence type="ECO:0000256" key="2">
    <source>
        <dbReference type="ARBA" id="ARBA00005658"/>
    </source>
</evidence>
<dbReference type="RefSeq" id="WP_094199955.1">
    <property type="nucleotide sequence ID" value="NZ_NBIM01000001.1"/>
</dbReference>
<accession>A0A233RIG7</accession>
<name>A0A233RIG7_9GAMM</name>
<organism evidence="10 11">
    <name type="scientific">Oceanimonas doudoroffii</name>
    <dbReference type="NCBI Taxonomy" id="84158"/>
    <lineage>
        <taxon>Bacteria</taxon>
        <taxon>Pseudomonadati</taxon>
        <taxon>Pseudomonadota</taxon>
        <taxon>Gammaproteobacteria</taxon>
        <taxon>Aeromonadales</taxon>
        <taxon>Aeromonadaceae</taxon>
        <taxon>Oceanimonas</taxon>
    </lineage>
</organism>
<keyword evidence="4" id="KW-1003">Cell membrane</keyword>
<evidence type="ECO:0000256" key="6">
    <source>
        <dbReference type="ARBA" id="ARBA00022989"/>
    </source>
</evidence>
<dbReference type="AlphaFoldDB" id="A0A233RIG7"/>
<dbReference type="Pfam" id="PF02028">
    <property type="entry name" value="BCCT"/>
    <property type="match status" value="1"/>
</dbReference>
<protein>
    <submittedName>
        <fullName evidence="10">Choline transporter</fullName>
    </submittedName>
</protein>
<feature type="transmembrane region" description="Helical" evidence="9">
    <location>
        <begin position="443"/>
        <end position="463"/>
    </location>
</feature>
<feature type="transmembrane region" description="Helical" evidence="9">
    <location>
        <begin position="50"/>
        <end position="67"/>
    </location>
</feature>
<dbReference type="PROSITE" id="PS01303">
    <property type="entry name" value="BCCT"/>
    <property type="match status" value="1"/>
</dbReference>
<feature type="transmembrane region" description="Helical" evidence="9">
    <location>
        <begin position="255"/>
        <end position="274"/>
    </location>
</feature>
<sequence length="533" mass="58945">MEQSFNAHKKRVAIKSILILAIFIAFLFALPEKTGELFKFFQSWIGEKFGWFYMSSVAFFMLILAYCGFGRAGNLRLGKDNERPEHNFFAWGAMLFCTGMGIGLVFFGVAEPVMHYLSPPVLEGGTDEAVRKAINISYFHWGINAWAIYCIVALLISYAAYRKGRPIEMRSALYPLIGNRVDGWIGDFVDTFAVLATVVGIVTPLGFGVMQINSGLNYVMDVPQSLSVQLVLILFISLVTCASLILGLEKGIKRLSVFNICIAISLMLFVFVVGETSYILNATVENVGDYLANLIPLTFETYSLSNPQWFQGWTLLYWAWWIAFAAPTGLFIARISKGRTIREFILGVLIIPVGFSFAWFSIFGNTALDMIHNQGMSELGAAVMADSSTALFKFFDMFSGWTVIGYVVLLCIFVFFITTADSGTMVINILTSRHEDKAPKLERVFWVVLVSGITGVLLAVGGMSAIQSVLVVLGFPFALLVTIMCFGFVKSIALELNAEKKGSLGSQVDEPNSHTPSLDTKPQQEVPRFSQLG</sequence>
<dbReference type="GO" id="GO:0005886">
    <property type="term" value="C:plasma membrane"/>
    <property type="evidence" value="ECO:0007669"/>
    <property type="project" value="UniProtKB-SubCell"/>
</dbReference>
<feature type="transmembrane region" description="Helical" evidence="9">
    <location>
        <begin position="12"/>
        <end position="30"/>
    </location>
</feature>
<dbReference type="PANTHER" id="PTHR30047:SF7">
    <property type="entry name" value="HIGH-AFFINITY CHOLINE TRANSPORT PROTEIN"/>
    <property type="match status" value="1"/>
</dbReference>
<evidence type="ECO:0000256" key="8">
    <source>
        <dbReference type="SAM" id="MobiDB-lite"/>
    </source>
</evidence>
<gene>
    <name evidence="10" type="ORF">B6S08_06695</name>
</gene>